<feature type="transmembrane region" description="Helical" evidence="11">
    <location>
        <begin position="498"/>
        <end position="521"/>
    </location>
</feature>
<evidence type="ECO:0000256" key="5">
    <source>
        <dbReference type="ARBA" id="ARBA00022692"/>
    </source>
</evidence>
<evidence type="ECO:0000256" key="4">
    <source>
        <dbReference type="ARBA" id="ARBA00022679"/>
    </source>
</evidence>
<comment type="similarity">
    <text evidence="2 9">Belongs to the membrane-bound acyltransferase family.</text>
</comment>
<dbReference type="PANTHER" id="PTHR13285">
    <property type="entry name" value="ACYLTRANSFERASE"/>
    <property type="match status" value="1"/>
</dbReference>
<evidence type="ECO:0000256" key="2">
    <source>
        <dbReference type="ARBA" id="ARBA00010323"/>
    </source>
</evidence>
<dbReference type="GO" id="GO:0016746">
    <property type="term" value="F:acyltransferase activity"/>
    <property type="evidence" value="ECO:0007669"/>
    <property type="project" value="UniProtKB-KW"/>
</dbReference>
<dbReference type="InterPro" id="IPR051085">
    <property type="entry name" value="MB_O-acyltransferase"/>
</dbReference>
<keyword evidence="7 9" id="KW-0472">Membrane</keyword>
<evidence type="ECO:0000256" key="7">
    <source>
        <dbReference type="ARBA" id="ARBA00023136"/>
    </source>
</evidence>
<dbReference type="eggNOG" id="COG1696">
    <property type="taxonomic scope" value="Bacteria"/>
</dbReference>
<dbReference type="Pfam" id="PF03062">
    <property type="entry name" value="MBOAT"/>
    <property type="match status" value="1"/>
</dbReference>
<dbReference type="KEGG" id="fra:Francci3_3911"/>
<keyword evidence="5 11" id="KW-0812">Transmembrane</keyword>
<evidence type="ECO:0000256" key="1">
    <source>
        <dbReference type="ARBA" id="ARBA00004651"/>
    </source>
</evidence>
<dbReference type="InterPro" id="IPR004299">
    <property type="entry name" value="MBOAT_fam"/>
</dbReference>
<dbReference type="RefSeq" id="WP_011438285.1">
    <property type="nucleotide sequence ID" value="NC_007777.1"/>
</dbReference>
<evidence type="ECO:0000313" key="12">
    <source>
        <dbReference type="EMBL" id="ABD13261.1"/>
    </source>
</evidence>
<dbReference type="PhylomeDB" id="Q2J631"/>
<dbReference type="Proteomes" id="UP000001937">
    <property type="component" value="Chromosome"/>
</dbReference>
<feature type="region of interest" description="Disordered" evidence="10">
    <location>
        <begin position="355"/>
        <end position="401"/>
    </location>
</feature>
<protein>
    <submittedName>
        <fullName evidence="12">Membrane bound O-acyl transferase, MBOAT</fullName>
    </submittedName>
</protein>
<keyword evidence="4 9" id="KW-0808">Transferase</keyword>
<keyword evidence="13" id="KW-1185">Reference proteome</keyword>
<feature type="transmembrane region" description="Helical" evidence="11">
    <location>
        <begin position="74"/>
        <end position="94"/>
    </location>
</feature>
<dbReference type="PIRSF" id="PIRSF500217">
    <property type="entry name" value="AlgI"/>
    <property type="match status" value="1"/>
</dbReference>
<dbReference type="GO" id="GO:0042121">
    <property type="term" value="P:alginic acid biosynthetic process"/>
    <property type="evidence" value="ECO:0007669"/>
    <property type="project" value="InterPro"/>
</dbReference>
<evidence type="ECO:0000256" key="8">
    <source>
        <dbReference type="ARBA" id="ARBA00023315"/>
    </source>
</evidence>
<gene>
    <name evidence="12" type="ordered locus">Francci3_3911</name>
</gene>
<keyword evidence="8 9" id="KW-0012">Acyltransferase</keyword>
<keyword evidence="6 11" id="KW-1133">Transmembrane helix</keyword>
<accession>Q2J631</accession>
<dbReference type="OrthoDB" id="139172at2"/>
<dbReference type="PIRSF" id="PIRSF016636">
    <property type="entry name" value="AlgI_DltB"/>
    <property type="match status" value="1"/>
</dbReference>
<reference evidence="12 13" key="1">
    <citation type="journal article" date="2007" name="Genome Res.">
        <title>Genome characteristics of facultatively symbiotic Frankia sp. strains reflect host range and host plant biogeography.</title>
        <authorList>
            <person name="Normand P."/>
            <person name="Lapierre P."/>
            <person name="Tisa L.S."/>
            <person name="Gogarten J.P."/>
            <person name="Alloisio N."/>
            <person name="Bagnarol E."/>
            <person name="Bassi C.A."/>
            <person name="Berry A.M."/>
            <person name="Bickhart D.M."/>
            <person name="Choisne N."/>
            <person name="Couloux A."/>
            <person name="Cournoyer B."/>
            <person name="Cruveiller S."/>
            <person name="Daubin V."/>
            <person name="Demange N."/>
            <person name="Francino M.P."/>
            <person name="Goltsman E."/>
            <person name="Huang Y."/>
            <person name="Kopp O.R."/>
            <person name="Labarre L."/>
            <person name="Lapidus A."/>
            <person name="Lavire C."/>
            <person name="Marechal J."/>
            <person name="Martinez M."/>
            <person name="Mastronunzio J.E."/>
            <person name="Mullin B.C."/>
            <person name="Niemann J."/>
            <person name="Pujic P."/>
            <person name="Rawnsley T."/>
            <person name="Rouy Z."/>
            <person name="Schenowitz C."/>
            <person name="Sellstedt A."/>
            <person name="Tavares F."/>
            <person name="Tomkins J.P."/>
            <person name="Vallenet D."/>
            <person name="Valverde C."/>
            <person name="Wall L.G."/>
            <person name="Wang Y."/>
            <person name="Medigue C."/>
            <person name="Benson D.R."/>
        </authorList>
    </citation>
    <scope>NUCLEOTIDE SEQUENCE [LARGE SCALE GENOMIC DNA]</scope>
    <source>
        <strain evidence="13">DSM 45818 / CECT 9043 / CcI3</strain>
    </source>
</reference>
<dbReference type="PANTHER" id="PTHR13285:SF23">
    <property type="entry name" value="TEICHOIC ACID D-ALANYLTRANSFERASE"/>
    <property type="match status" value="1"/>
</dbReference>
<dbReference type="GO" id="GO:0005886">
    <property type="term" value="C:plasma membrane"/>
    <property type="evidence" value="ECO:0007669"/>
    <property type="project" value="UniProtKB-SubCell"/>
</dbReference>
<comment type="subcellular location">
    <subcellularLocation>
        <location evidence="1">Cell membrane</location>
        <topology evidence="1">Multi-pass membrane protein</topology>
    </subcellularLocation>
</comment>
<dbReference type="InterPro" id="IPR028362">
    <property type="entry name" value="AlgI"/>
</dbReference>
<evidence type="ECO:0000256" key="10">
    <source>
        <dbReference type="SAM" id="MobiDB-lite"/>
    </source>
</evidence>
<evidence type="ECO:0000256" key="3">
    <source>
        <dbReference type="ARBA" id="ARBA00022475"/>
    </source>
</evidence>
<organism evidence="12 13">
    <name type="scientific">Frankia casuarinae (strain DSM 45818 / CECT 9043 / HFP020203 / CcI3)</name>
    <dbReference type="NCBI Taxonomy" id="106370"/>
    <lineage>
        <taxon>Bacteria</taxon>
        <taxon>Bacillati</taxon>
        <taxon>Actinomycetota</taxon>
        <taxon>Actinomycetes</taxon>
        <taxon>Frankiales</taxon>
        <taxon>Frankiaceae</taxon>
        <taxon>Frankia</taxon>
    </lineage>
</organism>
<feature type="transmembrane region" description="Helical" evidence="11">
    <location>
        <begin position="114"/>
        <end position="135"/>
    </location>
</feature>
<evidence type="ECO:0000256" key="11">
    <source>
        <dbReference type="SAM" id="Phobius"/>
    </source>
</evidence>
<sequence>MIFPTIEFAAFLVVVLAISWLLMPRPRLWKPFILGASYFFYGFADARFVLLIVASTLINQGAAVAIHRWRDRRVLIAAIVCDLGLLGWFKYYSFFALSVDRALAEIGLPTALPLLQVALPIGISFFTFQALSYVIDVHRGTSTPASLLDFAVYEAFFPHLVAGPIVRAREFIPQLATPRDPNQVQATRAVFLIVGGLVKKVVLADLIASRLVDPVFDAPGQHSSLEIATAGYGYAVQIYCDFSAYSDIAIGIALLLGFRFPDNFDRPYAAVTLQDFWRRWHMTLSRWLRDYVYLPLGGNRKGQRRTYLNIMITMTLGGLWHGAAWTFVLWGALHGGGLVTERRIRARRADRIRATERARATGQEQIPGRARATGQEQIPGQAESAGLSAMPLPRPGSESPAPLLSAGGSGAVIGPGPAAGFGIAGSSAGTPTTASRRTIIAAQAALPEAVPNPVRAWAGRLAVFHFVCATWVLFRAPDLATARELVVRLFTASGPAPLVTPTVLAAIGVGLATAAVPRVWWIHAQAAFTRLRLGAQIALLTPSIMIIYAIVGPQDVAPFIYFRF</sequence>
<evidence type="ECO:0000256" key="6">
    <source>
        <dbReference type="ARBA" id="ARBA00022989"/>
    </source>
</evidence>
<keyword evidence="3 9" id="KW-1003">Cell membrane</keyword>
<name>Q2J631_FRACC</name>
<dbReference type="InterPro" id="IPR024194">
    <property type="entry name" value="Ac/AlaTfrase_AlgI/DltB"/>
</dbReference>
<dbReference type="AlphaFoldDB" id="Q2J631"/>
<dbReference type="EMBL" id="CP000249">
    <property type="protein sequence ID" value="ABD13261.1"/>
    <property type="molecule type" value="Genomic_DNA"/>
</dbReference>
<proteinExistence type="inferred from homology"/>
<evidence type="ECO:0000256" key="9">
    <source>
        <dbReference type="PIRNR" id="PIRNR016636"/>
    </source>
</evidence>
<dbReference type="STRING" id="106370.Francci3_3911"/>
<dbReference type="HOGENOM" id="CLU_025255_4_0_11"/>
<feature type="transmembrane region" description="Helical" evidence="11">
    <location>
        <begin position="307"/>
        <end position="333"/>
    </location>
</feature>
<feature type="transmembrane region" description="Helical" evidence="11">
    <location>
        <begin position="533"/>
        <end position="551"/>
    </location>
</feature>
<evidence type="ECO:0000313" key="13">
    <source>
        <dbReference type="Proteomes" id="UP000001937"/>
    </source>
</evidence>